<gene>
    <name evidence="4" type="ORF">ANANG_G00158680</name>
</gene>
<feature type="region of interest" description="Disordered" evidence="1">
    <location>
        <begin position="230"/>
        <end position="251"/>
    </location>
</feature>
<protein>
    <submittedName>
        <fullName evidence="4">Uncharacterized protein</fullName>
    </submittedName>
</protein>
<keyword evidence="2" id="KW-0812">Transmembrane</keyword>
<feature type="compositionally biased region" description="Polar residues" evidence="1">
    <location>
        <begin position="175"/>
        <end position="193"/>
    </location>
</feature>
<dbReference type="Pfam" id="PF15820">
    <property type="entry name" value="ECSCR"/>
    <property type="match status" value="1"/>
</dbReference>
<accession>A0A9D3M800</accession>
<dbReference type="InterPro" id="IPR026247">
    <property type="entry name" value="ECSCR"/>
</dbReference>
<feature type="compositionally biased region" description="Basic and acidic residues" evidence="1">
    <location>
        <begin position="231"/>
        <end position="240"/>
    </location>
</feature>
<feature type="compositionally biased region" description="Polar residues" evidence="1">
    <location>
        <begin position="84"/>
        <end position="123"/>
    </location>
</feature>
<feature type="compositionally biased region" description="Low complexity" evidence="1">
    <location>
        <begin position="68"/>
        <end position="83"/>
    </location>
</feature>
<evidence type="ECO:0000256" key="3">
    <source>
        <dbReference type="SAM" id="SignalP"/>
    </source>
</evidence>
<evidence type="ECO:0000313" key="4">
    <source>
        <dbReference type="EMBL" id="KAG5844171.1"/>
    </source>
</evidence>
<dbReference type="PANTHER" id="PTHR28602:SF1">
    <property type="entry name" value="ENDOTHELIAL CELL-SPECIFIC CHEMOTAXIS REGULATOR"/>
    <property type="match status" value="1"/>
</dbReference>
<keyword evidence="5" id="KW-1185">Reference proteome</keyword>
<keyword evidence="2" id="KW-1133">Transmembrane helix</keyword>
<dbReference type="PANTHER" id="PTHR28602">
    <property type="entry name" value="ENDOTHELIAL CELL-SPECIFIC CHEMOTAXIS REGULATOR"/>
    <property type="match status" value="1"/>
</dbReference>
<organism evidence="4 5">
    <name type="scientific">Anguilla anguilla</name>
    <name type="common">European freshwater eel</name>
    <name type="synonym">Muraena anguilla</name>
    <dbReference type="NCBI Taxonomy" id="7936"/>
    <lineage>
        <taxon>Eukaryota</taxon>
        <taxon>Metazoa</taxon>
        <taxon>Chordata</taxon>
        <taxon>Craniata</taxon>
        <taxon>Vertebrata</taxon>
        <taxon>Euteleostomi</taxon>
        <taxon>Actinopterygii</taxon>
        <taxon>Neopterygii</taxon>
        <taxon>Teleostei</taxon>
        <taxon>Anguilliformes</taxon>
        <taxon>Anguillidae</taxon>
        <taxon>Anguilla</taxon>
    </lineage>
</organism>
<feature type="signal peptide" evidence="3">
    <location>
        <begin position="1"/>
        <end position="22"/>
    </location>
</feature>
<dbReference type="AlphaFoldDB" id="A0A9D3M800"/>
<feature type="transmembrane region" description="Helical" evidence="2">
    <location>
        <begin position="201"/>
        <end position="223"/>
    </location>
</feature>
<dbReference type="PRINTS" id="PR02069">
    <property type="entry name" value="ECCREGULATOR"/>
</dbReference>
<name>A0A9D3M800_ANGAN</name>
<evidence type="ECO:0000256" key="1">
    <source>
        <dbReference type="SAM" id="MobiDB-lite"/>
    </source>
</evidence>
<sequence length="302" mass="31593">MDSAFWYLFLLVPTDSWLLVSAQTPNAPATQTETANGTISLSTPAQSTTGKHFLTETSTSVPEDKRTTTPVVPLSVTSQTTPPAQNEPTTAPATSVTEAKSSTYSPTTNISGKHFLTETSTSVPEDKRTTNPGNTRCTETTSYPPAGTSACQPTTGTTTVRPVSTAAAGLPPMPGTSSAHPTGSEASSSPSPTAGNSLTTLAFGVMSFILILIVVMVGLVTAIHLRGRCNSAKEEGKKSGDSVVSESQLTSNGEKESITLVSVKTINTETDTDSPQVSSIHSTTLDSEEQELRRDLLNIKQV</sequence>
<feature type="region of interest" description="Disordered" evidence="1">
    <location>
        <begin position="267"/>
        <end position="286"/>
    </location>
</feature>
<evidence type="ECO:0000256" key="2">
    <source>
        <dbReference type="SAM" id="Phobius"/>
    </source>
</evidence>
<feature type="compositionally biased region" description="Polar residues" evidence="1">
    <location>
        <begin position="242"/>
        <end position="251"/>
    </location>
</feature>
<feature type="compositionally biased region" description="Polar residues" evidence="1">
    <location>
        <begin position="267"/>
        <end position="285"/>
    </location>
</feature>
<feature type="compositionally biased region" description="Polar residues" evidence="1">
    <location>
        <begin position="28"/>
        <end position="61"/>
    </location>
</feature>
<feature type="compositionally biased region" description="Polar residues" evidence="1">
    <location>
        <begin position="130"/>
        <end position="153"/>
    </location>
</feature>
<reference evidence="4" key="1">
    <citation type="submission" date="2021-01" db="EMBL/GenBank/DDBJ databases">
        <title>A chromosome-scale assembly of European eel, Anguilla anguilla.</title>
        <authorList>
            <person name="Henkel C."/>
            <person name="Jong-Raadsen S.A."/>
            <person name="Dufour S."/>
            <person name="Weltzien F.-A."/>
            <person name="Palstra A.P."/>
            <person name="Pelster B."/>
            <person name="Spaink H.P."/>
            <person name="Van Den Thillart G.E."/>
            <person name="Jansen H."/>
            <person name="Zahm M."/>
            <person name="Klopp C."/>
            <person name="Cedric C."/>
            <person name="Louis A."/>
            <person name="Berthelot C."/>
            <person name="Parey E."/>
            <person name="Roest Crollius H."/>
            <person name="Montfort J."/>
            <person name="Robinson-Rechavi M."/>
            <person name="Bucao C."/>
            <person name="Bouchez O."/>
            <person name="Gislard M."/>
            <person name="Lluch J."/>
            <person name="Milhes M."/>
            <person name="Lampietro C."/>
            <person name="Lopez Roques C."/>
            <person name="Donnadieu C."/>
            <person name="Braasch I."/>
            <person name="Desvignes T."/>
            <person name="Postlethwait J."/>
            <person name="Bobe J."/>
            <person name="Guiguen Y."/>
            <person name="Dirks R."/>
        </authorList>
    </citation>
    <scope>NUCLEOTIDE SEQUENCE</scope>
    <source>
        <strain evidence="4">Tag_6206</strain>
        <tissue evidence="4">Liver</tissue>
    </source>
</reference>
<dbReference type="EMBL" id="JAFIRN010000008">
    <property type="protein sequence ID" value="KAG5844171.1"/>
    <property type="molecule type" value="Genomic_DNA"/>
</dbReference>
<comment type="caution">
    <text evidence="4">The sequence shown here is derived from an EMBL/GenBank/DDBJ whole genome shotgun (WGS) entry which is preliminary data.</text>
</comment>
<keyword evidence="3" id="KW-0732">Signal</keyword>
<evidence type="ECO:0000313" key="5">
    <source>
        <dbReference type="Proteomes" id="UP001044222"/>
    </source>
</evidence>
<keyword evidence="2" id="KW-0472">Membrane</keyword>
<proteinExistence type="predicted"/>
<dbReference type="Proteomes" id="UP001044222">
    <property type="component" value="Chromosome 8"/>
</dbReference>
<feature type="chain" id="PRO_5039262289" evidence="3">
    <location>
        <begin position="23"/>
        <end position="302"/>
    </location>
</feature>
<feature type="region of interest" description="Disordered" evidence="1">
    <location>
        <begin position="28"/>
        <end position="193"/>
    </location>
</feature>